<comment type="caution">
    <text evidence="2">The sequence shown here is derived from an EMBL/GenBank/DDBJ whole genome shotgun (WGS) entry which is preliminary data.</text>
</comment>
<dbReference type="EMBL" id="VVXH01000002">
    <property type="protein sequence ID" value="KAA2380561.1"/>
    <property type="molecule type" value="Genomic_DNA"/>
</dbReference>
<organism evidence="2 3">
    <name type="scientific">Alistipes onderdonkii</name>
    <dbReference type="NCBI Taxonomy" id="328813"/>
    <lineage>
        <taxon>Bacteria</taxon>
        <taxon>Pseudomonadati</taxon>
        <taxon>Bacteroidota</taxon>
        <taxon>Bacteroidia</taxon>
        <taxon>Bacteroidales</taxon>
        <taxon>Rikenellaceae</taxon>
        <taxon>Alistipes</taxon>
    </lineage>
</organism>
<dbReference type="Proteomes" id="UP000322940">
    <property type="component" value="Unassembled WGS sequence"/>
</dbReference>
<evidence type="ECO:0000256" key="1">
    <source>
        <dbReference type="SAM" id="SignalP"/>
    </source>
</evidence>
<gene>
    <name evidence="2" type="ORF">F2Y10_03730</name>
</gene>
<dbReference type="RefSeq" id="WP_130064637.1">
    <property type="nucleotide sequence ID" value="NZ_JAHOOA010000001.1"/>
</dbReference>
<proteinExistence type="predicted"/>
<reference evidence="2 3" key="1">
    <citation type="journal article" date="2019" name="Nat. Med.">
        <title>A library of human gut bacterial isolates paired with longitudinal multiomics data enables mechanistic microbiome research.</title>
        <authorList>
            <person name="Poyet M."/>
            <person name="Groussin M."/>
            <person name="Gibbons S.M."/>
            <person name="Avila-Pacheco J."/>
            <person name="Jiang X."/>
            <person name="Kearney S.M."/>
            <person name="Perrotta A.R."/>
            <person name="Berdy B."/>
            <person name="Zhao S."/>
            <person name="Lieberman T.D."/>
            <person name="Swanson P.K."/>
            <person name="Smith M."/>
            <person name="Roesemann S."/>
            <person name="Alexander J.E."/>
            <person name="Rich S.A."/>
            <person name="Livny J."/>
            <person name="Vlamakis H."/>
            <person name="Clish C."/>
            <person name="Bullock K."/>
            <person name="Deik A."/>
            <person name="Scott J."/>
            <person name="Pierce K.A."/>
            <person name="Xavier R.J."/>
            <person name="Alm E.J."/>
        </authorList>
    </citation>
    <scope>NUCLEOTIDE SEQUENCE [LARGE SCALE GENOMIC DNA]</scope>
    <source>
        <strain evidence="2 3">BIOML-A266</strain>
    </source>
</reference>
<feature type="signal peptide" evidence="1">
    <location>
        <begin position="1"/>
        <end position="22"/>
    </location>
</feature>
<protein>
    <recommendedName>
        <fullName evidence="4">Protein SirB1 N-terminal domain-containing protein</fullName>
    </recommendedName>
</protein>
<dbReference type="AlphaFoldDB" id="A0A5B3H973"/>
<keyword evidence="1" id="KW-0732">Signal</keyword>
<sequence>MKKTLPYLLSIAILCLVAGGHAQTPDEQICISRFEAAYTEITDMLDGKDSVDLKRAVFLMEWAVLDSGLDYDAYCFGIDTMAMGIKRFIEVNNLDKVKIGGNIALLEFFSRPYTMNGFRPFVYDFDDFRGDKDPTKVFVTKLMRTHDGQCRSLPLLYKILANEIGIEAYIAYAPNHTFIRHRDEEDRRWINVELTNHSLPREIFIVETMGITEEAIKKGIYLKPCEDREVVIHLLAELAVSFFNKFCFIDPFVHKCLGKVLKYDPDNLYALMNVNDCFFIMAYQHRKELEAQGLPNDKFMDDVKFILQDLEKRIKATGHVDMPKHLYDAWVKSMEEEIARRKSEEHAS</sequence>
<evidence type="ECO:0000313" key="3">
    <source>
        <dbReference type="Proteomes" id="UP000322940"/>
    </source>
</evidence>
<evidence type="ECO:0000313" key="2">
    <source>
        <dbReference type="EMBL" id="KAA2380561.1"/>
    </source>
</evidence>
<feature type="chain" id="PRO_5030114469" description="Protein SirB1 N-terminal domain-containing protein" evidence="1">
    <location>
        <begin position="23"/>
        <end position="348"/>
    </location>
</feature>
<name>A0A5B3H973_9BACT</name>
<accession>A0A5B3H973</accession>
<evidence type="ECO:0008006" key="4">
    <source>
        <dbReference type="Google" id="ProtNLM"/>
    </source>
</evidence>